<feature type="non-terminal residue" evidence="2">
    <location>
        <position position="363"/>
    </location>
</feature>
<protein>
    <submittedName>
        <fullName evidence="2">Uncharacterized protein</fullName>
    </submittedName>
</protein>
<feature type="compositionally biased region" description="Basic and acidic residues" evidence="1">
    <location>
        <begin position="250"/>
        <end position="259"/>
    </location>
</feature>
<organism evidence="2 3">
    <name type="scientific">Symbiodinium microadriaticum</name>
    <name type="common">Dinoflagellate</name>
    <name type="synonym">Zooxanthella microadriatica</name>
    <dbReference type="NCBI Taxonomy" id="2951"/>
    <lineage>
        <taxon>Eukaryota</taxon>
        <taxon>Sar</taxon>
        <taxon>Alveolata</taxon>
        <taxon>Dinophyceae</taxon>
        <taxon>Suessiales</taxon>
        <taxon>Symbiodiniaceae</taxon>
        <taxon>Symbiodinium</taxon>
    </lineage>
</organism>
<evidence type="ECO:0000256" key="1">
    <source>
        <dbReference type="SAM" id="MobiDB-lite"/>
    </source>
</evidence>
<dbReference type="Proteomes" id="UP000186817">
    <property type="component" value="Unassembled WGS sequence"/>
</dbReference>
<feature type="region of interest" description="Disordered" evidence="1">
    <location>
        <begin position="1"/>
        <end position="20"/>
    </location>
</feature>
<dbReference type="OrthoDB" id="10485760at2759"/>
<comment type="caution">
    <text evidence="2">The sequence shown here is derived from an EMBL/GenBank/DDBJ whole genome shotgun (WGS) entry which is preliminary data.</text>
</comment>
<name>A0A1Q9BRK5_SYMMI</name>
<feature type="compositionally biased region" description="Polar residues" evidence="1">
    <location>
        <begin position="282"/>
        <end position="301"/>
    </location>
</feature>
<gene>
    <name evidence="2" type="ORF">AK812_SmicGene47618</name>
</gene>
<dbReference type="AlphaFoldDB" id="A0A1Q9BRK5"/>
<feature type="region of interest" description="Disordered" evidence="1">
    <location>
        <begin position="204"/>
        <end position="319"/>
    </location>
</feature>
<reference evidence="2 3" key="1">
    <citation type="submission" date="2016-02" db="EMBL/GenBank/DDBJ databases">
        <title>Genome analysis of coral dinoflagellate symbionts highlights evolutionary adaptations to a symbiotic lifestyle.</title>
        <authorList>
            <person name="Aranda M."/>
            <person name="Li Y."/>
            <person name="Liew Y.J."/>
            <person name="Baumgarten S."/>
            <person name="Simakov O."/>
            <person name="Wilson M."/>
            <person name="Piel J."/>
            <person name="Ashoor H."/>
            <person name="Bougouffa S."/>
            <person name="Bajic V.B."/>
            <person name="Ryu T."/>
            <person name="Ravasi T."/>
            <person name="Bayer T."/>
            <person name="Micklem G."/>
            <person name="Kim H."/>
            <person name="Bhak J."/>
            <person name="Lajeunesse T.C."/>
            <person name="Voolstra C.R."/>
        </authorList>
    </citation>
    <scope>NUCLEOTIDE SEQUENCE [LARGE SCALE GENOMIC DNA]</scope>
    <source>
        <strain evidence="2 3">CCMP2467</strain>
    </source>
</reference>
<dbReference type="EMBL" id="LSRX01006006">
    <property type="protein sequence ID" value="OLP73224.1"/>
    <property type="molecule type" value="Genomic_DNA"/>
</dbReference>
<evidence type="ECO:0000313" key="2">
    <source>
        <dbReference type="EMBL" id="OLP73224.1"/>
    </source>
</evidence>
<feature type="compositionally biased region" description="Basic and acidic residues" evidence="1">
    <location>
        <begin position="304"/>
        <end position="316"/>
    </location>
</feature>
<accession>A0A1Q9BRK5</accession>
<evidence type="ECO:0000313" key="3">
    <source>
        <dbReference type="Proteomes" id="UP000186817"/>
    </source>
</evidence>
<sequence>MRNSKKYWKTPDNSDTRLRAEQDVPTDDRLSMQPFHALLDILNELEDETDFQVWRQTLQIWSSRKATAQRMLAQVAYVLDARYSRRYCCLLLLCADHYDAILNRWHGAFSQRMRSTMNLIQALRRAVIDRTTTTRPTYDKAFDVSNVAFHHHSFPYPIFPMRMGPDLAKLLESHPLLPFQGAGGLLSLTQQAFQDYGVNSDDFGKGAAKNKSSKGGKGKGSNKGSQSKGSKGSKDHEPRTPRGKSSGKGSWKERDHDYRTNWWNQDPDDGDDWNWGPKWGPRTNQSWGSNQTSNQTQNKGNKGSHKDKGKGQDSGKKGYNLSCSDCAQLPIPPGFTKKGHMPVKAYYCPSNTEAGPPLLVVCT</sequence>
<proteinExistence type="predicted"/>
<keyword evidence="3" id="KW-1185">Reference proteome</keyword>